<comment type="caution">
    <text evidence="2">The sequence shown here is derived from an EMBL/GenBank/DDBJ whole genome shotgun (WGS) entry which is preliminary data.</text>
</comment>
<evidence type="ECO:0000313" key="2">
    <source>
        <dbReference type="EMBL" id="KAH0562009.1"/>
    </source>
</evidence>
<proteinExistence type="predicted"/>
<accession>A0A9P8LD77</accession>
<keyword evidence="3" id="KW-1185">Reference proteome</keyword>
<dbReference type="EMBL" id="JAGHQM010000430">
    <property type="protein sequence ID" value="KAH0562009.1"/>
    <property type="molecule type" value="Genomic_DNA"/>
</dbReference>
<feature type="region of interest" description="Disordered" evidence="1">
    <location>
        <begin position="1"/>
        <end position="28"/>
    </location>
</feature>
<organism evidence="2 3">
    <name type="scientific">Trichoglossum hirsutum</name>
    <dbReference type="NCBI Taxonomy" id="265104"/>
    <lineage>
        <taxon>Eukaryota</taxon>
        <taxon>Fungi</taxon>
        <taxon>Dikarya</taxon>
        <taxon>Ascomycota</taxon>
        <taxon>Pezizomycotina</taxon>
        <taxon>Geoglossomycetes</taxon>
        <taxon>Geoglossales</taxon>
        <taxon>Geoglossaceae</taxon>
        <taxon>Trichoglossum</taxon>
    </lineage>
</organism>
<gene>
    <name evidence="2" type="ORF">GP486_003291</name>
</gene>
<dbReference type="AlphaFoldDB" id="A0A9P8LD77"/>
<sequence length="79" mass="8737">KGREATPGTIPESMETPTTPPPAIENAPVHNLTKTEQLPKVPHSERSLWSMMRFWEMGSSKAEEEARKSTRGGSSERSS</sequence>
<feature type="non-terminal residue" evidence="2">
    <location>
        <position position="1"/>
    </location>
</feature>
<dbReference type="Proteomes" id="UP000750711">
    <property type="component" value="Unassembled WGS sequence"/>
</dbReference>
<evidence type="ECO:0000313" key="3">
    <source>
        <dbReference type="Proteomes" id="UP000750711"/>
    </source>
</evidence>
<protein>
    <submittedName>
        <fullName evidence="2">Uncharacterized protein</fullName>
    </submittedName>
</protein>
<reference evidence="2" key="1">
    <citation type="submission" date="2021-03" db="EMBL/GenBank/DDBJ databases">
        <title>Comparative genomics and phylogenomic investigation of the class Geoglossomycetes provide insights into ecological specialization and systematics.</title>
        <authorList>
            <person name="Melie T."/>
            <person name="Pirro S."/>
            <person name="Miller A.N."/>
            <person name="Quandt A."/>
        </authorList>
    </citation>
    <scope>NUCLEOTIDE SEQUENCE</scope>
    <source>
        <strain evidence="2">CAQ_001_2017</strain>
    </source>
</reference>
<feature type="region of interest" description="Disordered" evidence="1">
    <location>
        <begin position="58"/>
        <end position="79"/>
    </location>
</feature>
<evidence type="ECO:0000256" key="1">
    <source>
        <dbReference type="SAM" id="MobiDB-lite"/>
    </source>
</evidence>
<name>A0A9P8LD77_9PEZI</name>